<feature type="transmembrane region" description="Helical" evidence="1">
    <location>
        <begin position="18"/>
        <end position="44"/>
    </location>
</feature>
<reference evidence="3" key="1">
    <citation type="submission" date="2022-11" db="UniProtKB">
        <authorList>
            <consortium name="WormBaseParasite"/>
        </authorList>
    </citation>
    <scope>IDENTIFICATION</scope>
</reference>
<organism evidence="2 3">
    <name type="scientific">Romanomermis culicivorax</name>
    <name type="common">Nematode worm</name>
    <dbReference type="NCBI Taxonomy" id="13658"/>
    <lineage>
        <taxon>Eukaryota</taxon>
        <taxon>Metazoa</taxon>
        <taxon>Ecdysozoa</taxon>
        <taxon>Nematoda</taxon>
        <taxon>Enoplea</taxon>
        <taxon>Dorylaimia</taxon>
        <taxon>Mermithida</taxon>
        <taxon>Mermithoidea</taxon>
        <taxon>Mermithidae</taxon>
        <taxon>Romanomermis</taxon>
    </lineage>
</organism>
<proteinExistence type="predicted"/>
<keyword evidence="1" id="KW-1133">Transmembrane helix</keyword>
<accession>A0A915KCZ4</accession>
<keyword evidence="1" id="KW-0812">Transmembrane</keyword>
<name>A0A915KCZ4_ROMCU</name>
<dbReference type="WBParaSite" id="nRc.2.0.1.t35784-RA">
    <property type="protein sequence ID" value="nRc.2.0.1.t35784-RA"/>
    <property type="gene ID" value="nRc.2.0.1.g35784"/>
</dbReference>
<sequence length="164" mass="19100">MDDIKDVFFCHMQTGSQIIFILMTQGLSCILSFDRLFLIIRPLVYEHNKARLKSLYNNYFDNYEELEQTVLICFMRNSMGKYYDMLFKNLLLCFNVLTILNYLLIVIYLQKSLILKYLPCGIHVTNLRMINTDDDNARLTKFLCVGDGHSLSPGCEEIAKVDAN</sequence>
<evidence type="ECO:0000313" key="2">
    <source>
        <dbReference type="Proteomes" id="UP000887565"/>
    </source>
</evidence>
<keyword evidence="1" id="KW-0472">Membrane</keyword>
<keyword evidence="2" id="KW-1185">Reference proteome</keyword>
<feature type="transmembrane region" description="Helical" evidence="1">
    <location>
        <begin position="86"/>
        <end position="109"/>
    </location>
</feature>
<dbReference type="AlphaFoldDB" id="A0A915KCZ4"/>
<protein>
    <submittedName>
        <fullName evidence="3">Uncharacterized protein</fullName>
    </submittedName>
</protein>
<dbReference type="Proteomes" id="UP000887565">
    <property type="component" value="Unplaced"/>
</dbReference>
<evidence type="ECO:0000313" key="3">
    <source>
        <dbReference type="WBParaSite" id="nRc.2.0.1.t35784-RA"/>
    </source>
</evidence>
<evidence type="ECO:0000256" key="1">
    <source>
        <dbReference type="SAM" id="Phobius"/>
    </source>
</evidence>